<accession>A0ABQ9DNP6</accession>
<sequence length="111" mass="12690">MEEDLRNYRSTDLTSNPGKVMHQIILGVISKHMTDREVTSQHKLTEQESYLNSLIAFHNKVMSSAGTVTSPALHYKGEMDELEQFQHRDIVESPSVETYKTKLNTVLNNLL</sequence>
<organism evidence="1 2">
    <name type="scientific">Willisornis vidua</name>
    <name type="common">Xingu scale-backed antbird</name>
    <dbReference type="NCBI Taxonomy" id="1566151"/>
    <lineage>
        <taxon>Eukaryota</taxon>
        <taxon>Metazoa</taxon>
        <taxon>Chordata</taxon>
        <taxon>Craniata</taxon>
        <taxon>Vertebrata</taxon>
        <taxon>Euteleostomi</taxon>
        <taxon>Archelosauria</taxon>
        <taxon>Archosauria</taxon>
        <taxon>Dinosauria</taxon>
        <taxon>Saurischia</taxon>
        <taxon>Theropoda</taxon>
        <taxon>Coelurosauria</taxon>
        <taxon>Aves</taxon>
        <taxon>Neognathae</taxon>
        <taxon>Neoaves</taxon>
        <taxon>Telluraves</taxon>
        <taxon>Australaves</taxon>
        <taxon>Passeriformes</taxon>
        <taxon>Thamnophilidae</taxon>
        <taxon>Willisornis</taxon>
    </lineage>
</organism>
<protein>
    <submittedName>
        <fullName evidence="1">Uncharacterized protein</fullName>
    </submittedName>
</protein>
<evidence type="ECO:0000313" key="2">
    <source>
        <dbReference type="Proteomes" id="UP001145742"/>
    </source>
</evidence>
<name>A0ABQ9DNP6_9PASS</name>
<comment type="caution">
    <text evidence="1">The sequence shown here is derived from an EMBL/GenBank/DDBJ whole genome shotgun (WGS) entry which is preliminary data.</text>
</comment>
<reference evidence="1" key="1">
    <citation type="submission" date="2019-10" db="EMBL/GenBank/DDBJ databases">
        <authorList>
            <person name="Soares A.E.R."/>
            <person name="Aleixo A."/>
            <person name="Schneider P."/>
            <person name="Miyaki C.Y."/>
            <person name="Schneider M.P."/>
            <person name="Mello C."/>
            <person name="Vasconcelos A.T.R."/>
        </authorList>
    </citation>
    <scope>NUCLEOTIDE SEQUENCE</scope>
    <source>
        <tissue evidence="1">Muscle</tissue>
    </source>
</reference>
<evidence type="ECO:0000313" key="1">
    <source>
        <dbReference type="EMBL" id="KAJ7425364.1"/>
    </source>
</evidence>
<gene>
    <name evidence="1" type="ORF">WISP_23911</name>
</gene>
<keyword evidence="2" id="KW-1185">Reference proteome</keyword>
<proteinExistence type="predicted"/>
<dbReference type="EMBL" id="WHWB01032531">
    <property type="protein sequence ID" value="KAJ7425364.1"/>
    <property type="molecule type" value="Genomic_DNA"/>
</dbReference>
<dbReference type="Proteomes" id="UP001145742">
    <property type="component" value="Unassembled WGS sequence"/>
</dbReference>